<keyword evidence="2" id="KW-1185">Reference proteome</keyword>
<accession>A0AAV4WBR6</accession>
<reference evidence="1 2" key="1">
    <citation type="submission" date="2021-06" db="EMBL/GenBank/DDBJ databases">
        <title>Caerostris extrusa draft genome.</title>
        <authorList>
            <person name="Kono N."/>
            <person name="Arakawa K."/>
        </authorList>
    </citation>
    <scope>NUCLEOTIDE SEQUENCE [LARGE SCALE GENOMIC DNA]</scope>
</reference>
<comment type="caution">
    <text evidence="1">The sequence shown here is derived from an EMBL/GenBank/DDBJ whole genome shotgun (WGS) entry which is preliminary data.</text>
</comment>
<evidence type="ECO:0000313" key="1">
    <source>
        <dbReference type="EMBL" id="GIY79319.1"/>
    </source>
</evidence>
<evidence type="ECO:0000313" key="2">
    <source>
        <dbReference type="Proteomes" id="UP001054945"/>
    </source>
</evidence>
<proteinExistence type="predicted"/>
<dbReference type="Proteomes" id="UP001054945">
    <property type="component" value="Unassembled WGS sequence"/>
</dbReference>
<name>A0AAV4WBR6_CAEEX</name>
<organism evidence="1 2">
    <name type="scientific">Caerostris extrusa</name>
    <name type="common">Bark spider</name>
    <name type="synonym">Caerostris bankana</name>
    <dbReference type="NCBI Taxonomy" id="172846"/>
    <lineage>
        <taxon>Eukaryota</taxon>
        <taxon>Metazoa</taxon>
        <taxon>Ecdysozoa</taxon>
        <taxon>Arthropoda</taxon>
        <taxon>Chelicerata</taxon>
        <taxon>Arachnida</taxon>
        <taxon>Araneae</taxon>
        <taxon>Araneomorphae</taxon>
        <taxon>Entelegynae</taxon>
        <taxon>Araneoidea</taxon>
        <taxon>Araneidae</taxon>
        <taxon>Caerostris</taxon>
    </lineage>
</organism>
<protein>
    <submittedName>
        <fullName evidence="1">Uncharacterized protein</fullName>
    </submittedName>
</protein>
<dbReference type="EMBL" id="BPLR01015870">
    <property type="protein sequence ID" value="GIY79319.1"/>
    <property type="molecule type" value="Genomic_DNA"/>
</dbReference>
<dbReference type="AlphaFoldDB" id="A0AAV4WBR6"/>
<sequence length="97" mass="11252">MPKFSMPYELSLFKIGGACVPLDKPNWVTPRLGRSSSWVTVTAFCPRVLEKENHEKEEGKRYVPPNHSDHVRFRELDHLSRRFAIFQVSRVGTERAP</sequence>
<gene>
    <name evidence="1" type="ORF">CEXT_614841</name>
</gene>